<gene>
    <name evidence="3" type="ORF">ATJ88_2043</name>
</gene>
<dbReference type="GO" id="GO:0009294">
    <property type="term" value="P:DNA-mediated transformation"/>
    <property type="evidence" value="ECO:0007669"/>
    <property type="project" value="InterPro"/>
</dbReference>
<feature type="domain" description="Smf/DprA SLOG" evidence="2">
    <location>
        <begin position="73"/>
        <end position="275"/>
    </location>
</feature>
<organism evidence="3 4">
    <name type="scientific">Isoptericola jiangsuensis</name>
    <dbReference type="NCBI Taxonomy" id="548579"/>
    <lineage>
        <taxon>Bacteria</taxon>
        <taxon>Bacillati</taxon>
        <taxon>Actinomycetota</taxon>
        <taxon>Actinomycetes</taxon>
        <taxon>Micrococcales</taxon>
        <taxon>Promicromonosporaceae</taxon>
        <taxon>Isoptericola</taxon>
    </lineage>
</organism>
<keyword evidence="4" id="KW-1185">Reference proteome</keyword>
<comment type="similarity">
    <text evidence="1">Belongs to the DprA/Smf family.</text>
</comment>
<comment type="caution">
    <text evidence="3">The sequence shown here is derived from an EMBL/GenBank/DDBJ whole genome shotgun (WGS) entry which is preliminary data.</text>
</comment>
<dbReference type="PANTHER" id="PTHR43022:SF1">
    <property type="entry name" value="PROTEIN SMF"/>
    <property type="match status" value="1"/>
</dbReference>
<sequence>MDQAAATVALLRAKVRGHGWNSLATEIWYAGDAVRVWKELVEGDSLVPDPRDSQLLDEARDDVLRWEKDGLRFLTVLDPDFPSRLRDIREVPPFLFAEGALVPEDRGMSVVGSRKASERGHQIAGAAAELLVSKGLTVIAGLAAGVDTAAHRAALAVGGRTAAFIGTGITRAYPATNRKLQAEIGRRGLVLSQFWPDAEPSKSAFPIRNTAMSGYGMGTIVVEAGETSGTRIQARVAVEHGRPVILTDMVAERTQWGAALVGRPGVHVVTGIDDLDKTIDEVLDAQASLALALEAIGSVAPTAA</sequence>
<proteinExistence type="inferred from homology"/>
<dbReference type="SUPFAM" id="SSF102405">
    <property type="entry name" value="MCP/YpsA-like"/>
    <property type="match status" value="1"/>
</dbReference>
<dbReference type="Gene3D" id="3.40.50.450">
    <property type="match status" value="1"/>
</dbReference>
<evidence type="ECO:0000256" key="1">
    <source>
        <dbReference type="ARBA" id="ARBA00006525"/>
    </source>
</evidence>
<evidence type="ECO:0000313" key="3">
    <source>
        <dbReference type="EMBL" id="PFG43357.1"/>
    </source>
</evidence>
<accession>A0A2A9EW57</accession>
<evidence type="ECO:0000313" key="4">
    <source>
        <dbReference type="Proteomes" id="UP000224130"/>
    </source>
</evidence>
<dbReference type="Proteomes" id="UP000224130">
    <property type="component" value="Unassembled WGS sequence"/>
</dbReference>
<dbReference type="EMBL" id="PDJJ01000001">
    <property type="protein sequence ID" value="PFG43357.1"/>
    <property type="molecule type" value="Genomic_DNA"/>
</dbReference>
<dbReference type="Pfam" id="PF02481">
    <property type="entry name" value="DNA_processg_A"/>
    <property type="match status" value="1"/>
</dbReference>
<dbReference type="AlphaFoldDB" id="A0A2A9EW57"/>
<evidence type="ECO:0000259" key="2">
    <source>
        <dbReference type="Pfam" id="PF02481"/>
    </source>
</evidence>
<dbReference type="InterPro" id="IPR003488">
    <property type="entry name" value="DprA"/>
</dbReference>
<protein>
    <submittedName>
        <fullName evidence="3">DNA processing protein</fullName>
    </submittedName>
</protein>
<dbReference type="InterPro" id="IPR057666">
    <property type="entry name" value="DrpA_SLOG"/>
</dbReference>
<name>A0A2A9EW57_9MICO</name>
<reference evidence="3 4" key="1">
    <citation type="submission" date="2017-10" db="EMBL/GenBank/DDBJ databases">
        <title>Sequencing the genomes of 1000 actinobacteria strains.</title>
        <authorList>
            <person name="Klenk H.-P."/>
        </authorList>
    </citation>
    <scope>NUCLEOTIDE SEQUENCE [LARGE SCALE GENOMIC DNA]</scope>
    <source>
        <strain evidence="3 4">DSM 21863</strain>
    </source>
</reference>
<dbReference type="PANTHER" id="PTHR43022">
    <property type="entry name" value="PROTEIN SMF"/>
    <property type="match status" value="1"/>
</dbReference>